<sequence>MAPTQYAKDQPTGFTNRIERVAIVGASGQIGASLAQALVSTGKHTVTALTRQGSKNKVPPGLKPVAMDYNDEESVVSALQGQQLLIITLSATAPPDTHAKIVQAAAKAGVTHIMPNIFGIDDTNEALNRENPLNADVKGITGAIEAAGCSWTYLICSLWYEYSLAMGPIWFGFDFANKKLTLYDDGTTKVNLTTWDQCGRAVAALASLKVLPDDENDKIPTLADWKNKPLVVSSFLVSQLDMFESWKRVTGDKDADWTIEKVPSKERYDQGIAAMKNALDPMSARMGAAMASFVRLFFPNGGGDYETSRGLDNGRLGLPKEDLDEATARAKDMVDNEYAAKLFAKVASGA</sequence>
<dbReference type="SUPFAM" id="SSF51735">
    <property type="entry name" value="NAD(P)-binding Rossmann-fold domains"/>
    <property type="match status" value="1"/>
</dbReference>
<evidence type="ECO:0000259" key="3">
    <source>
        <dbReference type="Pfam" id="PF05368"/>
    </source>
</evidence>
<keyword evidence="5" id="KW-1185">Reference proteome</keyword>
<name>A0A2V1D7D2_9PLEO</name>
<dbReference type="PANTHER" id="PTHR47706">
    <property type="entry name" value="NMRA-LIKE FAMILY PROTEIN"/>
    <property type="match status" value="1"/>
</dbReference>
<dbReference type="Gene3D" id="3.40.50.720">
    <property type="entry name" value="NAD(P)-binding Rossmann-like Domain"/>
    <property type="match status" value="1"/>
</dbReference>
<dbReference type="Pfam" id="PF05368">
    <property type="entry name" value="NmrA"/>
    <property type="match status" value="1"/>
</dbReference>
<dbReference type="CDD" id="cd05259">
    <property type="entry name" value="PCBER_SDR_a"/>
    <property type="match status" value="1"/>
</dbReference>
<evidence type="ECO:0000256" key="2">
    <source>
        <dbReference type="ARBA" id="ARBA00023002"/>
    </source>
</evidence>
<evidence type="ECO:0000313" key="4">
    <source>
        <dbReference type="EMBL" id="PVH94016.1"/>
    </source>
</evidence>
<reference evidence="4 5" key="1">
    <citation type="journal article" date="2018" name="Sci. Rep.">
        <title>Comparative genomics provides insights into the lifestyle and reveals functional heterogeneity of dark septate endophytic fungi.</title>
        <authorList>
            <person name="Knapp D.G."/>
            <person name="Nemeth J.B."/>
            <person name="Barry K."/>
            <person name="Hainaut M."/>
            <person name="Henrissat B."/>
            <person name="Johnson J."/>
            <person name="Kuo A."/>
            <person name="Lim J.H.P."/>
            <person name="Lipzen A."/>
            <person name="Nolan M."/>
            <person name="Ohm R.A."/>
            <person name="Tamas L."/>
            <person name="Grigoriev I.V."/>
            <person name="Spatafora J.W."/>
            <person name="Nagy L.G."/>
            <person name="Kovacs G.M."/>
        </authorList>
    </citation>
    <scope>NUCLEOTIDE SEQUENCE [LARGE SCALE GENOMIC DNA]</scope>
    <source>
        <strain evidence="4 5">DSE2036</strain>
    </source>
</reference>
<gene>
    <name evidence="4" type="ORF">DM02DRAFT_603170</name>
</gene>
<evidence type="ECO:0000313" key="5">
    <source>
        <dbReference type="Proteomes" id="UP000244855"/>
    </source>
</evidence>
<proteinExistence type="predicted"/>
<protein>
    <submittedName>
        <fullName evidence="4">NAD(P)-binding protein</fullName>
    </submittedName>
</protein>
<dbReference type="InterPro" id="IPR045312">
    <property type="entry name" value="PCBER-like"/>
</dbReference>
<dbReference type="OrthoDB" id="419598at2759"/>
<keyword evidence="2" id="KW-0560">Oxidoreductase</keyword>
<dbReference type="InterPro" id="IPR036291">
    <property type="entry name" value="NAD(P)-bd_dom_sf"/>
</dbReference>
<dbReference type="EMBL" id="KZ805555">
    <property type="protein sequence ID" value="PVH94016.1"/>
    <property type="molecule type" value="Genomic_DNA"/>
</dbReference>
<dbReference type="InterPro" id="IPR008030">
    <property type="entry name" value="NmrA-like"/>
</dbReference>
<dbReference type="AlphaFoldDB" id="A0A2V1D7D2"/>
<dbReference type="Gene3D" id="3.90.25.10">
    <property type="entry name" value="UDP-galactose 4-epimerase, domain 1"/>
    <property type="match status" value="1"/>
</dbReference>
<dbReference type="STRING" id="97972.A0A2V1D7D2"/>
<dbReference type="Proteomes" id="UP000244855">
    <property type="component" value="Unassembled WGS sequence"/>
</dbReference>
<dbReference type="GO" id="GO:0016491">
    <property type="term" value="F:oxidoreductase activity"/>
    <property type="evidence" value="ECO:0007669"/>
    <property type="project" value="UniProtKB-KW"/>
</dbReference>
<keyword evidence="1" id="KW-0521">NADP</keyword>
<dbReference type="InterPro" id="IPR051609">
    <property type="entry name" value="NmrA/Isoflavone_reductase-like"/>
</dbReference>
<evidence type="ECO:0000256" key="1">
    <source>
        <dbReference type="ARBA" id="ARBA00022857"/>
    </source>
</evidence>
<feature type="domain" description="NmrA-like" evidence="3">
    <location>
        <begin position="20"/>
        <end position="162"/>
    </location>
</feature>
<dbReference type="PANTHER" id="PTHR47706:SF7">
    <property type="entry name" value="CIPA-LIKE, PUTATIVE (AFU_ORTHOLOGUE AFUA_1G01630)-RELATED"/>
    <property type="match status" value="1"/>
</dbReference>
<organism evidence="4 5">
    <name type="scientific">Periconia macrospinosa</name>
    <dbReference type="NCBI Taxonomy" id="97972"/>
    <lineage>
        <taxon>Eukaryota</taxon>
        <taxon>Fungi</taxon>
        <taxon>Dikarya</taxon>
        <taxon>Ascomycota</taxon>
        <taxon>Pezizomycotina</taxon>
        <taxon>Dothideomycetes</taxon>
        <taxon>Pleosporomycetidae</taxon>
        <taxon>Pleosporales</taxon>
        <taxon>Massarineae</taxon>
        <taxon>Periconiaceae</taxon>
        <taxon>Periconia</taxon>
    </lineage>
</organism>
<accession>A0A2V1D7D2</accession>